<dbReference type="OrthoDB" id="23692at2"/>
<keyword evidence="1" id="KW-1133">Transmembrane helix</keyword>
<dbReference type="PANTHER" id="PTHR45138">
    <property type="entry name" value="REGULATORY COMPONENTS OF SENSORY TRANSDUCTION SYSTEM"/>
    <property type="match status" value="1"/>
</dbReference>
<feature type="transmembrane region" description="Helical" evidence="1">
    <location>
        <begin position="115"/>
        <end position="134"/>
    </location>
</feature>
<accession>A0A1M4V0F1</accession>
<dbReference type="NCBIfam" id="TIGR00254">
    <property type="entry name" value="GGDEF"/>
    <property type="match status" value="1"/>
</dbReference>
<dbReference type="InterPro" id="IPR043128">
    <property type="entry name" value="Rev_trsase/Diguanyl_cyclase"/>
</dbReference>
<feature type="transmembrane region" description="Helical" evidence="1">
    <location>
        <begin position="12"/>
        <end position="33"/>
    </location>
</feature>
<feature type="transmembrane region" description="Helical" evidence="1">
    <location>
        <begin position="146"/>
        <end position="164"/>
    </location>
</feature>
<evidence type="ECO:0000313" key="3">
    <source>
        <dbReference type="EMBL" id="SHE62378.1"/>
    </source>
</evidence>
<evidence type="ECO:0000256" key="1">
    <source>
        <dbReference type="SAM" id="Phobius"/>
    </source>
</evidence>
<dbReference type="InterPro" id="IPR000160">
    <property type="entry name" value="GGDEF_dom"/>
</dbReference>
<dbReference type="RefSeq" id="WP_073480226.1">
    <property type="nucleotide sequence ID" value="NZ_FQVN01000001.1"/>
</dbReference>
<dbReference type="SUPFAM" id="SSF55073">
    <property type="entry name" value="Nucleotide cyclase"/>
    <property type="match status" value="1"/>
</dbReference>
<dbReference type="GO" id="GO:0043709">
    <property type="term" value="P:cell adhesion involved in single-species biofilm formation"/>
    <property type="evidence" value="ECO:0007669"/>
    <property type="project" value="TreeGrafter"/>
</dbReference>
<gene>
    <name evidence="3" type="ORF">SAMN05444320_101597</name>
</gene>
<dbReference type="AlphaFoldDB" id="A0A1M4V0F1"/>
<dbReference type="PROSITE" id="PS50887">
    <property type="entry name" value="GGDEF"/>
    <property type="match status" value="1"/>
</dbReference>
<evidence type="ECO:0000313" key="4">
    <source>
        <dbReference type="Proteomes" id="UP000184501"/>
    </source>
</evidence>
<dbReference type="Pfam" id="PF00990">
    <property type="entry name" value="GGDEF"/>
    <property type="match status" value="1"/>
</dbReference>
<dbReference type="SMART" id="SM00267">
    <property type="entry name" value="GGDEF"/>
    <property type="match status" value="1"/>
</dbReference>
<keyword evidence="4" id="KW-1185">Reference proteome</keyword>
<dbReference type="STRING" id="2017.SAMN05444320_101597"/>
<dbReference type="PANTHER" id="PTHR45138:SF9">
    <property type="entry name" value="DIGUANYLATE CYCLASE DGCM-RELATED"/>
    <property type="match status" value="1"/>
</dbReference>
<dbReference type="GO" id="GO:0005886">
    <property type="term" value="C:plasma membrane"/>
    <property type="evidence" value="ECO:0007669"/>
    <property type="project" value="TreeGrafter"/>
</dbReference>
<dbReference type="GO" id="GO:0052621">
    <property type="term" value="F:diguanylate cyclase activity"/>
    <property type="evidence" value="ECO:0007669"/>
    <property type="project" value="TreeGrafter"/>
</dbReference>
<keyword evidence="1" id="KW-0472">Membrane</keyword>
<proteinExistence type="predicted"/>
<dbReference type="InterPro" id="IPR050469">
    <property type="entry name" value="Diguanylate_Cyclase"/>
</dbReference>
<dbReference type="FunFam" id="3.30.70.270:FF:000001">
    <property type="entry name" value="Diguanylate cyclase domain protein"/>
    <property type="match status" value="1"/>
</dbReference>
<reference evidence="3 4" key="1">
    <citation type="submission" date="2016-11" db="EMBL/GenBank/DDBJ databases">
        <authorList>
            <person name="Jaros S."/>
            <person name="Januszkiewicz K."/>
            <person name="Wedrychowicz H."/>
        </authorList>
    </citation>
    <scope>NUCLEOTIDE SEQUENCE [LARGE SCALE GENOMIC DNA]</scope>
    <source>
        <strain evidence="3 4">DSM 44523</strain>
    </source>
</reference>
<sequence length="398" mass="41833">MRHWPLWTLSRPALGYWLTVDVGALAAVTAVALSGAQPTPEELTRFAAIAVSSGLVIVGTAVTSQVRREITRNPWAIHVCYLVAGVFALPANLLVLLLLGPALHGVLGPRPEPHRWLFTTAATVLATFAARATAGWSDPRWDVATLILSGATMLLVRAVVVAVGLRLRSPGASGADVLGDPIDVAVGVVAVCIGGMTAMVTADDPVRAVMAAAPMALLERAAQLPQWRRSAQRDAKTGLANAAHWDRLARDELTRARGRGFCAAVLLADLDHFKRVNDRYGHLAGDAALSAIGVLLRSSVRRGDLVGRFGGEEFVLMLPDTAPAEAEAVAQRVRLSVAALRVPTTAADGRPHELSGLTVSIGVATTERFGYELSDLLVAADSALLAAKGSGRNLVTFA</sequence>
<name>A0A1M4V0F1_STRHI</name>
<protein>
    <submittedName>
        <fullName evidence="3">Diguanylate cyclase (GGDEF) domain-containing protein</fullName>
    </submittedName>
</protein>
<feature type="transmembrane region" description="Helical" evidence="1">
    <location>
        <begin position="45"/>
        <end position="63"/>
    </location>
</feature>
<feature type="transmembrane region" description="Helical" evidence="1">
    <location>
        <begin position="75"/>
        <end position="103"/>
    </location>
</feature>
<evidence type="ECO:0000259" key="2">
    <source>
        <dbReference type="PROSITE" id="PS50887"/>
    </source>
</evidence>
<feature type="domain" description="GGDEF" evidence="2">
    <location>
        <begin position="261"/>
        <end position="398"/>
    </location>
</feature>
<dbReference type="GO" id="GO:1902201">
    <property type="term" value="P:negative regulation of bacterial-type flagellum-dependent cell motility"/>
    <property type="evidence" value="ECO:0007669"/>
    <property type="project" value="TreeGrafter"/>
</dbReference>
<organism evidence="3 4">
    <name type="scientific">Streptoalloteichus hindustanus</name>
    <dbReference type="NCBI Taxonomy" id="2017"/>
    <lineage>
        <taxon>Bacteria</taxon>
        <taxon>Bacillati</taxon>
        <taxon>Actinomycetota</taxon>
        <taxon>Actinomycetes</taxon>
        <taxon>Pseudonocardiales</taxon>
        <taxon>Pseudonocardiaceae</taxon>
        <taxon>Streptoalloteichus</taxon>
    </lineage>
</organism>
<dbReference type="Gene3D" id="3.30.70.270">
    <property type="match status" value="1"/>
</dbReference>
<dbReference type="Proteomes" id="UP000184501">
    <property type="component" value="Unassembled WGS sequence"/>
</dbReference>
<dbReference type="EMBL" id="FQVN01000001">
    <property type="protein sequence ID" value="SHE62378.1"/>
    <property type="molecule type" value="Genomic_DNA"/>
</dbReference>
<keyword evidence="1" id="KW-0812">Transmembrane</keyword>
<dbReference type="CDD" id="cd01949">
    <property type="entry name" value="GGDEF"/>
    <property type="match status" value="1"/>
</dbReference>
<dbReference type="InterPro" id="IPR029787">
    <property type="entry name" value="Nucleotide_cyclase"/>
</dbReference>
<feature type="transmembrane region" description="Helical" evidence="1">
    <location>
        <begin position="184"/>
        <end position="202"/>
    </location>
</feature>